<gene>
    <name evidence="1" type="ORF">JoomaDRAFT_0163</name>
</gene>
<evidence type="ECO:0000313" key="1">
    <source>
        <dbReference type="EMBL" id="EIJ37223.1"/>
    </source>
</evidence>
<accession>I3C0T0</accession>
<dbReference type="AlphaFoldDB" id="I3C0T0"/>
<dbReference type="eggNOG" id="ENOG5033VCH">
    <property type="taxonomic scope" value="Bacteria"/>
</dbReference>
<dbReference type="EMBL" id="JH651380">
    <property type="protein sequence ID" value="EIJ37223.1"/>
    <property type="molecule type" value="Genomic_DNA"/>
</dbReference>
<dbReference type="HOGENOM" id="CLU_975833_0_0_10"/>
<dbReference type="STRING" id="926559.JoomaDRAFT_0163"/>
<name>I3C0T0_9FLAO</name>
<protein>
    <submittedName>
        <fullName evidence="1">Uncharacterized protein</fullName>
    </submittedName>
</protein>
<keyword evidence="2" id="KW-1185">Reference proteome</keyword>
<evidence type="ECO:0000313" key="2">
    <source>
        <dbReference type="Proteomes" id="UP000004690"/>
    </source>
</evidence>
<dbReference type="RefSeq" id="WP_008615980.1">
    <property type="nucleotide sequence ID" value="NZ_JH651380.1"/>
</dbReference>
<organism evidence="1 2">
    <name type="scientific">Galbibacter orientalis DSM 19592</name>
    <dbReference type="NCBI Taxonomy" id="926559"/>
    <lineage>
        <taxon>Bacteria</taxon>
        <taxon>Pseudomonadati</taxon>
        <taxon>Bacteroidota</taxon>
        <taxon>Flavobacteriia</taxon>
        <taxon>Flavobacteriales</taxon>
        <taxon>Flavobacteriaceae</taxon>
        <taxon>Galbibacter</taxon>
    </lineage>
</organism>
<reference evidence="1 2" key="1">
    <citation type="submission" date="2012-02" db="EMBL/GenBank/DDBJ databases">
        <title>Improved High-Quality Draft genome of Joostella marina DSM 19592.</title>
        <authorList>
            <consortium name="US DOE Joint Genome Institute (JGI-PGF)"/>
            <person name="Lucas S."/>
            <person name="Copeland A."/>
            <person name="Lapidus A."/>
            <person name="Bruce D."/>
            <person name="Goodwin L."/>
            <person name="Pitluck S."/>
            <person name="Peters L."/>
            <person name="Chertkov O."/>
            <person name="Ovchinnikova G."/>
            <person name="Kyrpides N."/>
            <person name="Mavromatis K."/>
            <person name="Detter J.C."/>
            <person name="Han C."/>
            <person name="Land M."/>
            <person name="Hauser L."/>
            <person name="Markowitz V."/>
            <person name="Cheng J.-F."/>
            <person name="Hugenholtz P."/>
            <person name="Woyke T."/>
            <person name="Wu D."/>
            <person name="Tindall B."/>
            <person name="Brambilla E."/>
            <person name="Klenk H.-P."/>
            <person name="Eisen J.A."/>
        </authorList>
    </citation>
    <scope>NUCLEOTIDE SEQUENCE [LARGE SCALE GENOMIC DNA]</scope>
    <source>
        <strain evidence="1 2">DSM 19592</strain>
    </source>
</reference>
<sequence length="285" mass="33081">MKQILILFGLIFILHPTFGQKRLDIPKTRVVESFIKTLPKKIRELDLKDLRTSTDSLNIRIWQTHEVFTINYNNATFSNYKIYTTNEKLVFKTFKISEQISKNIMDSLLVSRVMNLENEDYRGVDGGFVFIEISTKNSYKIVSFWSPSSERSDNCKTVVQILGMLDKTVDTGNLKSEFLNSLSSGSYRWGMTSIRIDRFLDKDVSKTDFYYRAGKRMRRELNITDKTDHWNFPLILVDKKTAKISDLNKYTNKQIAKFEILKPNNNSTAIYGYNGSNGVVLIELK</sequence>
<dbReference type="Proteomes" id="UP000004690">
    <property type="component" value="Unassembled WGS sequence"/>
</dbReference>
<dbReference type="OrthoDB" id="1438574at2"/>
<proteinExistence type="predicted"/>